<dbReference type="GO" id="GO:0016616">
    <property type="term" value="F:oxidoreductase activity, acting on the CH-OH group of donors, NAD or NADP as acceptor"/>
    <property type="evidence" value="ECO:0007669"/>
    <property type="project" value="UniProtKB-ARBA"/>
</dbReference>
<sequence>MRAAVYHGREDVRVEEIEEPTVGDGDVLVEVAACGICGSDLHEYAAGPIFVPGEEPHPVSGETAPIPMGHEFGGTVTAVGNDVTDVDVGDVVAVNPILYCGDCRYCTAGRYHLCESLGFIGLSGGGGGFAEQIAVPREKVVSFPDSVPPAYAALVEPFSVGLHAVRNADFEAGDDVAVFGTGPIGLTVVQAARAAGARTVYAVEPQATRRDLAAEVGADVTLDPSATDALETLLDETDGGVDATFEVAGIEQTVRDAITAAKHDGSVTIVSIFEDDVAFDPNEIVLGERAIGGSTAYAAGPRGGVEFNAVPDMFADGTLDPDPLVSDRIALDDIVDDGFDALLDPDREAVKILVEP</sequence>
<dbReference type="EMBL" id="BMOQ01000002">
    <property type="protein sequence ID" value="GGN09757.1"/>
    <property type="molecule type" value="Genomic_DNA"/>
</dbReference>
<dbReference type="SUPFAM" id="SSF51735">
    <property type="entry name" value="NAD(P)-binding Rossmann-fold domains"/>
    <property type="match status" value="1"/>
</dbReference>
<dbReference type="InterPro" id="IPR002328">
    <property type="entry name" value="ADH_Zn_CS"/>
</dbReference>
<dbReference type="Gene3D" id="3.40.50.720">
    <property type="entry name" value="NAD(P)-binding Rossmann-like Domain"/>
    <property type="match status" value="1"/>
</dbReference>
<evidence type="ECO:0000313" key="8">
    <source>
        <dbReference type="Proteomes" id="UP000608850"/>
    </source>
</evidence>
<organism evidence="7 8">
    <name type="scientific">Halarchaeum nitratireducens</name>
    <dbReference type="NCBI Taxonomy" id="489913"/>
    <lineage>
        <taxon>Archaea</taxon>
        <taxon>Methanobacteriati</taxon>
        <taxon>Methanobacteriota</taxon>
        <taxon>Stenosarchaea group</taxon>
        <taxon>Halobacteria</taxon>
        <taxon>Halobacteriales</taxon>
        <taxon>Halobacteriaceae</taxon>
    </lineage>
</organism>
<reference evidence="7 8" key="1">
    <citation type="journal article" date="2019" name="Int. J. Syst. Evol. Microbiol.">
        <title>The Global Catalogue of Microorganisms (GCM) 10K type strain sequencing project: providing services to taxonomists for standard genome sequencing and annotation.</title>
        <authorList>
            <consortium name="The Broad Institute Genomics Platform"/>
            <consortium name="The Broad Institute Genome Sequencing Center for Infectious Disease"/>
            <person name="Wu L."/>
            <person name="Ma J."/>
        </authorList>
    </citation>
    <scope>NUCLEOTIDE SEQUENCE [LARGE SCALE GENOMIC DNA]</scope>
    <source>
        <strain evidence="7 8">JCM 16331</strain>
    </source>
</reference>
<dbReference type="CDD" id="cd08233">
    <property type="entry name" value="butanediol_DH_like"/>
    <property type="match status" value="1"/>
</dbReference>
<feature type="domain" description="Alcohol dehydrogenase-like N-terminal" evidence="6">
    <location>
        <begin position="23"/>
        <end position="145"/>
    </location>
</feature>
<dbReference type="PANTHER" id="PTHR43401:SF2">
    <property type="entry name" value="L-THREONINE 3-DEHYDROGENASE"/>
    <property type="match status" value="1"/>
</dbReference>
<dbReference type="PANTHER" id="PTHR43401">
    <property type="entry name" value="L-THREONINE 3-DEHYDROGENASE"/>
    <property type="match status" value="1"/>
</dbReference>
<protein>
    <submittedName>
        <fullName evidence="7">Zinc-binding alcohol dehydrogenase</fullName>
    </submittedName>
</protein>
<dbReference type="InterPro" id="IPR011032">
    <property type="entry name" value="GroES-like_sf"/>
</dbReference>
<evidence type="ECO:0000313" key="7">
    <source>
        <dbReference type="EMBL" id="GGN09757.1"/>
    </source>
</evidence>
<accession>A0A830G902</accession>
<dbReference type="Pfam" id="PF00107">
    <property type="entry name" value="ADH_zinc_N"/>
    <property type="match status" value="1"/>
</dbReference>
<dbReference type="OrthoDB" id="73567at2157"/>
<dbReference type="Gene3D" id="3.90.180.10">
    <property type="entry name" value="Medium-chain alcohol dehydrogenases, catalytic domain"/>
    <property type="match status" value="1"/>
</dbReference>
<dbReference type="GO" id="GO:0044281">
    <property type="term" value="P:small molecule metabolic process"/>
    <property type="evidence" value="ECO:0007669"/>
    <property type="project" value="UniProtKB-ARBA"/>
</dbReference>
<keyword evidence="3" id="KW-0560">Oxidoreductase</keyword>
<dbReference type="InterPro" id="IPR050129">
    <property type="entry name" value="Zn_alcohol_dh"/>
</dbReference>
<dbReference type="GO" id="GO:0051262">
    <property type="term" value="P:protein tetramerization"/>
    <property type="evidence" value="ECO:0007669"/>
    <property type="project" value="UniProtKB-ARBA"/>
</dbReference>
<dbReference type="RefSeq" id="WP_188877111.1">
    <property type="nucleotide sequence ID" value="NZ_BMOQ01000002.1"/>
</dbReference>
<proteinExistence type="inferred from homology"/>
<evidence type="ECO:0000256" key="4">
    <source>
        <dbReference type="RuleBase" id="RU361277"/>
    </source>
</evidence>
<evidence type="ECO:0000259" key="5">
    <source>
        <dbReference type="Pfam" id="PF00107"/>
    </source>
</evidence>
<evidence type="ECO:0000256" key="1">
    <source>
        <dbReference type="ARBA" id="ARBA00022723"/>
    </source>
</evidence>
<comment type="similarity">
    <text evidence="4">Belongs to the zinc-containing alcohol dehydrogenase family.</text>
</comment>
<gene>
    <name evidence="7" type="ORF">GCM10009021_06710</name>
</gene>
<evidence type="ECO:0000259" key="6">
    <source>
        <dbReference type="Pfam" id="PF08240"/>
    </source>
</evidence>
<keyword evidence="8" id="KW-1185">Reference proteome</keyword>
<dbReference type="Proteomes" id="UP000608850">
    <property type="component" value="Unassembled WGS sequence"/>
</dbReference>
<name>A0A830G902_9EURY</name>
<dbReference type="InterPro" id="IPR013154">
    <property type="entry name" value="ADH-like_N"/>
</dbReference>
<dbReference type="GO" id="GO:0030554">
    <property type="term" value="F:adenyl nucleotide binding"/>
    <property type="evidence" value="ECO:0007669"/>
    <property type="project" value="UniProtKB-ARBA"/>
</dbReference>
<dbReference type="Pfam" id="PF08240">
    <property type="entry name" value="ADH_N"/>
    <property type="match status" value="1"/>
</dbReference>
<dbReference type="PROSITE" id="PS00059">
    <property type="entry name" value="ADH_ZINC"/>
    <property type="match status" value="1"/>
</dbReference>
<keyword evidence="2 4" id="KW-0862">Zinc</keyword>
<dbReference type="SUPFAM" id="SSF50129">
    <property type="entry name" value="GroES-like"/>
    <property type="match status" value="1"/>
</dbReference>
<comment type="cofactor">
    <cofactor evidence="4">
        <name>Zn(2+)</name>
        <dbReference type="ChEBI" id="CHEBI:29105"/>
    </cofactor>
</comment>
<comment type="caution">
    <text evidence="7">The sequence shown here is derived from an EMBL/GenBank/DDBJ whole genome shotgun (WGS) entry which is preliminary data.</text>
</comment>
<evidence type="ECO:0000256" key="2">
    <source>
        <dbReference type="ARBA" id="ARBA00022833"/>
    </source>
</evidence>
<dbReference type="GO" id="GO:0008270">
    <property type="term" value="F:zinc ion binding"/>
    <property type="evidence" value="ECO:0007669"/>
    <property type="project" value="InterPro"/>
</dbReference>
<evidence type="ECO:0000256" key="3">
    <source>
        <dbReference type="ARBA" id="ARBA00023002"/>
    </source>
</evidence>
<feature type="domain" description="Alcohol dehydrogenase-like C-terminal" evidence="5">
    <location>
        <begin position="183"/>
        <end position="298"/>
    </location>
</feature>
<dbReference type="InterPro" id="IPR036291">
    <property type="entry name" value="NAD(P)-bd_dom_sf"/>
</dbReference>
<dbReference type="GO" id="GO:0043168">
    <property type="term" value="F:anion binding"/>
    <property type="evidence" value="ECO:0007669"/>
    <property type="project" value="UniProtKB-ARBA"/>
</dbReference>
<keyword evidence="1 4" id="KW-0479">Metal-binding</keyword>
<dbReference type="AlphaFoldDB" id="A0A830G902"/>
<dbReference type="InterPro" id="IPR013149">
    <property type="entry name" value="ADH-like_C"/>
</dbReference>